<organism evidence="3 4">
    <name type="scientific">Drosophila virilis</name>
    <name type="common">Fruit fly</name>
    <dbReference type="NCBI Taxonomy" id="7244"/>
    <lineage>
        <taxon>Eukaryota</taxon>
        <taxon>Metazoa</taxon>
        <taxon>Ecdysozoa</taxon>
        <taxon>Arthropoda</taxon>
        <taxon>Hexapoda</taxon>
        <taxon>Insecta</taxon>
        <taxon>Pterygota</taxon>
        <taxon>Neoptera</taxon>
        <taxon>Endopterygota</taxon>
        <taxon>Diptera</taxon>
        <taxon>Brachycera</taxon>
        <taxon>Muscomorpha</taxon>
        <taxon>Ephydroidea</taxon>
        <taxon>Drosophilidae</taxon>
        <taxon>Drosophila</taxon>
    </lineage>
</organism>
<dbReference type="Proteomes" id="UP000008792">
    <property type="component" value="Unassembled WGS sequence"/>
</dbReference>
<sequence length="72" mass="7735">MRFLALIALCLLALFALTAAADQEEFCACPRNLEQVCGTDGTTYPNPCELRCAAKRATRQGRSLGQARSGPC</sequence>
<dbReference type="SUPFAM" id="SSF100895">
    <property type="entry name" value="Kazal-type serine protease inhibitors"/>
    <property type="match status" value="1"/>
</dbReference>
<reference evidence="3 4" key="1">
    <citation type="journal article" date="2007" name="Nature">
        <title>Evolution of genes and genomes on the Drosophila phylogeny.</title>
        <authorList>
            <consortium name="Drosophila 12 Genomes Consortium"/>
            <person name="Clark A.G."/>
            <person name="Eisen M.B."/>
            <person name="Smith D.R."/>
            <person name="Bergman C.M."/>
            <person name="Oliver B."/>
            <person name="Markow T.A."/>
            <person name="Kaufman T.C."/>
            <person name="Kellis M."/>
            <person name="Gelbart W."/>
            <person name="Iyer V.N."/>
            <person name="Pollard D.A."/>
            <person name="Sackton T.B."/>
            <person name="Larracuente A.M."/>
            <person name="Singh N.D."/>
            <person name="Abad J.P."/>
            <person name="Abt D.N."/>
            <person name="Adryan B."/>
            <person name="Aguade M."/>
            <person name="Akashi H."/>
            <person name="Anderson W.W."/>
            <person name="Aquadro C.F."/>
            <person name="Ardell D.H."/>
            <person name="Arguello R."/>
            <person name="Artieri C.G."/>
            <person name="Barbash D.A."/>
            <person name="Barker D."/>
            <person name="Barsanti P."/>
            <person name="Batterham P."/>
            <person name="Batzoglou S."/>
            <person name="Begun D."/>
            <person name="Bhutkar A."/>
            <person name="Blanco E."/>
            <person name="Bosak S.A."/>
            <person name="Bradley R.K."/>
            <person name="Brand A.D."/>
            <person name="Brent M.R."/>
            <person name="Brooks A.N."/>
            <person name="Brown R.H."/>
            <person name="Butlin R.K."/>
            <person name="Caggese C."/>
            <person name="Calvi B.R."/>
            <person name="Bernardo de Carvalho A."/>
            <person name="Caspi A."/>
            <person name="Castrezana S."/>
            <person name="Celniker S.E."/>
            <person name="Chang J.L."/>
            <person name="Chapple C."/>
            <person name="Chatterji S."/>
            <person name="Chinwalla A."/>
            <person name="Civetta A."/>
            <person name="Clifton S.W."/>
            <person name="Comeron J.M."/>
            <person name="Costello J.C."/>
            <person name="Coyne J.A."/>
            <person name="Daub J."/>
            <person name="David R.G."/>
            <person name="Delcher A.L."/>
            <person name="Delehaunty K."/>
            <person name="Do C.B."/>
            <person name="Ebling H."/>
            <person name="Edwards K."/>
            <person name="Eickbush T."/>
            <person name="Evans J.D."/>
            <person name="Filipski A."/>
            <person name="Findeiss S."/>
            <person name="Freyhult E."/>
            <person name="Fulton L."/>
            <person name="Fulton R."/>
            <person name="Garcia A.C."/>
            <person name="Gardiner A."/>
            <person name="Garfield D.A."/>
            <person name="Garvin B.E."/>
            <person name="Gibson G."/>
            <person name="Gilbert D."/>
            <person name="Gnerre S."/>
            <person name="Godfrey J."/>
            <person name="Good R."/>
            <person name="Gotea V."/>
            <person name="Gravely B."/>
            <person name="Greenberg A.J."/>
            <person name="Griffiths-Jones S."/>
            <person name="Gross S."/>
            <person name="Guigo R."/>
            <person name="Gustafson E.A."/>
            <person name="Haerty W."/>
            <person name="Hahn M.W."/>
            <person name="Halligan D.L."/>
            <person name="Halpern A.L."/>
            <person name="Halter G.M."/>
            <person name="Han M.V."/>
            <person name="Heger A."/>
            <person name="Hillier L."/>
            <person name="Hinrichs A.S."/>
            <person name="Holmes I."/>
            <person name="Hoskins R.A."/>
            <person name="Hubisz M.J."/>
            <person name="Hultmark D."/>
            <person name="Huntley M.A."/>
            <person name="Jaffe D.B."/>
            <person name="Jagadeeshan S."/>
            <person name="Jeck W.R."/>
            <person name="Johnson J."/>
            <person name="Jones C.D."/>
            <person name="Jordan W.C."/>
            <person name="Karpen G.H."/>
            <person name="Kataoka E."/>
            <person name="Keightley P.D."/>
            <person name="Kheradpour P."/>
            <person name="Kirkness E.F."/>
            <person name="Koerich L.B."/>
            <person name="Kristiansen K."/>
            <person name="Kudrna D."/>
            <person name="Kulathinal R.J."/>
            <person name="Kumar S."/>
            <person name="Kwok R."/>
            <person name="Lander E."/>
            <person name="Langley C.H."/>
            <person name="Lapoint R."/>
            <person name="Lazzaro B.P."/>
            <person name="Lee S.J."/>
            <person name="Levesque L."/>
            <person name="Li R."/>
            <person name="Lin C.F."/>
            <person name="Lin M.F."/>
            <person name="Lindblad-Toh K."/>
            <person name="Llopart A."/>
            <person name="Long M."/>
            <person name="Low L."/>
            <person name="Lozovsky E."/>
            <person name="Lu J."/>
            <person name="Luo M."/>
            <person name="Machado C.A."/>
            <person name="Makalowski W."/>
            <person name="Marzo M."/>
            <person name="Matsuda M."/>
            <person name="Matzkin L."/>
            <person name="McAllister B."/>
            <person name="McBride C.S."/>
            <person name="McKernan B."/>
            <person name="McKernan K."/>
            <person name="Mendez-Lago M."/>
            <person name="Minx P."/>
            <person name="Mollenhauer M.U."/>
            <person name="Montooth K."/>
            <person name="Mount S.M."/>
            <person name="Mu X."/>
            <person name="Myers E."/>
            <person name="Negre B."/>
            <person name="Newfeld S."/>
            <person name="Nielsen R."/>
            <person name="Noor M.A."/>
            <person name="O'Grady P."/>
            <person name="Pachter L."/>
            <person name="Papaceit M."/>
            <person name="Parisi M.J."/>
            <person name="Parisi M."/>
            <person name="Parts L."/>
            <person name="Pedersen J.S."/>
            <person name="Pesole G."/>
            <person name="Phillippy A.M."/>
            <person name="Ponting C.P."/>
            <person name="Pop M."/>
            <person name="Porcelli D."/>
            <person name="Powell J.R."/>
            <person name="Prohaska S."/>
            <person name="Pruitt K."/>
            <person name="Puig M."/>
            <person name="Quesneville H."/>
            <person name="Ram K.R."/>
            <person name="Rand D."/>
            <person name="Rasmussen M.D."/>
            <person name="Reed L.K."/>
            <person name="Reenan R."/>
            <person name="Reily A."/>
            <person name="Remington K.A."/>
            <person name="Rieger T.T."/>
            <person name="Ritchie M.G."/>
            <person name="Robin C."/>
            <person name="Rogers Y.H."/>
            <person name="Rohde C."/>
            <person name="Rozas J."/>
            <person name="Rubenfield M.J."/>
            <person name="Ruiz A."/>
            <person name="Russo S."/>
            <person name="Salzberg S.L."/>
            <person name="Sanchez-Gracia A."/>
            <person name="Saranga D.J."/>
            <person name="Sato H."/>
            <person name="Schaeffer S.W."/>
            <person name="Schatz M.C."/>
            <person name="Schlenke T."/>
            <person name="Schwartz R."/>
            <person name="Segarra C."/>
            <person name="Singh R.S."/>
            <person name="Sirot L."/>
            <person name="Sirota M."/>
            <person name="Sisneros N.B."/>
            <person name="Smith C.D."/>
            <person name="Smith T.F."/>
            <person name="Spieth J."/>
            <person name="Stage D.E."/>
            <person name="Stark A."/>
            <person name="Stephan W."/>
            <person name="Strausberg R.L."/>
            <person name="Strempel S."/>
            <person name="Sturgill D."/>
            <person name="Sutton G."/>
            <person name="Sutton G.G."/>
            <person name="Tao W."/>
            <person name="Teichmann S."/>
            <person name="Tobari Y.N."/>
            <person name="Tomimura Y."/>
            <person name="Tsolas J.M."/>
            <person name="Valente V.L."/>
            <person name="Venter E."/>
            <person name="Venter J.C."/>
            <person name="Vicario S."/>
            <person name="Vieira F.G."/>
            <person name="Vilella A.J."/>
            <person name="Villasante A."/>
            <person name="Walenz B."/>
            <person name="Wang J."/>
            <person name="Wasserman M."/>
            <person name="Watts T."/>
            <person name="Wilson D."/>
            <person name="Wilson R.K."/>
            <person name="Wing R.A."/>
            <person name="Wolfner M.F."/>
            <person name="Wong A."/>
            <person name="Wong G.K."/>
            <person name="Wu C.I."/>
            <person name="Wu G."/>
            <person name="Yamamoto D."/>
            <person name="Yang H.P."/>
            <person name="Yang S.P."/>
            <person name="Yorke J.A."/>
            <person name="Yoshida K."/>
            <person name="Zdobnov E."/>
            <person name="Zhang P."/>
            <person name="Zhang Y."/>
            <person name="Zimin A.V."/>
            <person name="Baldwin J."/>
            <person name="Abdouelleil A."/>
            <person name="Abdulkadir J."/>
            <person name="Abebe A."/>
            <person name="Abera B."/>
            <person name="Abreu J."/>
            <person name="Acer S.C."/>
            <person name="Aftuck L."/>
            <person name="Alexander A."/>
            <person name="An P."/>
            <person name="Anderson E."/>
            <person name="Anderson S."/>
            <person name="Arachi H."/>
            <person name="Azer M."/>
            <person name="Bachantsang P."/>
            <person name="Barry A."/>
            <person name="Bayul T."/>
            <person name="Berlin A."/>
            <person name="Bessette D."/>
            <person name="Bloom T."/>
            <person name="Blye J."/>
            <person name="Boguslavskiy L."/>
            <person name="Bonnet C."/>
            <person name="Boukhgalter B."/>
            <person name="Bourzgui I."/>
            <person name="Brown A."/>
            <person name="Cahill P."/>
            <person name="Channer S."/>
            <person name="Cheshatsang Y."/>
            <person name="Chuda L."/>
            <person name="Citroen M."/>
            <person name="Collymore A."/>
            <person name="Cooke P."/>
            <person name="Costello M."/>
            <person name="D'Aco K."/>
            <person name="Daza R."/>
            <person name="De Haan G."/>
            <person name="DeGray S."/>
            <person name="DeMaso C."/>
            <person name="Dhargay N."/>
            <person name="Dooley K."/>
            <person name="Dooley E."/>
            <person name="Doricent M."/>
            <person name="Dorje P."/>
            <person name="Dorjee K."/>
            <person name="Dupes A."/>
            <person name="Elong R."/>
            <person name="Falk J."/>
            <person name="Farina A."/>
            <person name="Faro S."/>
            <person name="Ferguson D."/>
            <person name="Fisher S."/>
            <person name="Foley C.D."/>
            <person name="Franke A."/>
            <person name="Friedrich D."/>
            <person name="Gadbois L."/>
            <person name="Gearin G."/>
            <person name="Gearin C.R."/>
            <person name="Giannoukos G."/>
            <person name="Goode T."/>
            <person name="Graham J."/>
            <person name="Grandbois E."/>
            <person name="Grewal S."/>
            <person name="Gyaltsen K."/>
            <person name="Hafez N."/>
            <person name="Hagos B."/>
            <person name="Hall J."/>
            <person name="Henson C."/>
            <person name="Hollinger A."/>
            <person name="Honan T."/>
            <person name="Huard M.D."/>
            <person name="Hughes L."/>
            <person name="Hurhula B."/>
            <person name="Husby M.E."/>
            <person name="Kamat A."/>
            <person name="Kanga B."/>
            <person name="Kashin S."/>
            <person name="Khazanovich D."/>
            <person name="Kisner P."/>
            <person name="Lance K."/>
            <person name="Lara M."/>
            <person name="Lee W."/>
            <person name="Lennon N."/>
            <person name="Letendre F."/>
            <person name="LeVine R."/>
            <person name="Lipovsky A."/>
            <person name="Liu X."/>
            <person name="Liu J."/>
            <person name="Liu S."/>
            <person name="Lokyitsang T."/>
            <person name="Lokyitsang Y."/>
            <person name="Lubonja R."/>
            <person name="Lui A."/>
            <person name="MacDonald P."/>
            <person name="Magnisalis V."/>
            <person name="Maru K."/>
            <person name="Matthews C."/>
            <person name="McCusker W."/>
            <person name="McDonough S."/>
            <person name="Mehta T."/>
            <person name="Meldrim J."/>
            <person name="Meneus L."/>
            <person name="Mihai O."/>
            <person name="Mihalev A."/>
            <person name="Mihova T."/>
            <person name="Mittelman R."/>
            <person name="Mlenga V."/>
            <person name="Montmayeur A."/>
            <person name="Mulrain L."/>
            <person name="Navidi A."/>
            <person name="Naylor J."/>
            <person name="Negash T."/>
            <person name="Nguyen T."/>
            <person name="Nguyen N."/>
            <person name="Nicol R."/>
            <person name="Norbu C."/>
            <person name="Norbu N."/>
            <person name="Novod N."/>
            <person name="O'Neill B."/>
            <person name="Osman S."/>
            <person name="Markiewicz E."/>
            <person name="Oyono O.L."/>
            <person name="Patti C."/>
            <person name="Phunkhang P."/>
            <person name="Pierre F."/>
            <person name="Priest M."/>
            <person name="Raghuraman S."/>
            <person name="Rege F."/>
            <person name="Reyes R."/>
            <person name="Rise C."/>
            <person name="Rogov P."/>
            <person name="Ross K."/>
            <person name="Ryan E."/>
            <person name="Settipalli S."/>
            <person name="Shea T."/>
            <person name="Sherpa N."/>
            <person name="Shi L."/>
            <person name="Shih D."/>
            <person name="Sparrow T."/>
            <person name="Spaulding J."/>
            <person name="Stalker J."/>
            <person name="Stange-Thomann N."/>
            <person name="Stavropoulos S."/>
            <person name="Stone C."/>
            <person name="Strader C."/>
            <person name="Tesfaye S."/>
            <person name="Thomson T."/>
            <person name="Thoulutsang Y."/>
            <person name="Thoulutsang D."/>
            <person name="Topham K."/>
            <person name="Topping I."/>
            <person name="Tsamla T."/>
            <person name="Vassiliev H."/>
            <person name="Vo A."/>
            <person name="Wangchuk T."/>
            <person name="Wangdi T."/>
            <person name="Weiand M."/>
            <person name="Wilkinson J."/>
            <person name="Wilson A."/>
            <person name="Yadav S."/>
            <person name="Young G."/>
            <person name="Yu Q."/>
            <person name="Zembek L."/>
            <person name="Zhong D."/>
            <person name="Zimmer A."/>
            <person name="Zwirko Z."/>
            <person name="Jaffe D.B."/>
            <person name="Alvarez P."/>
            <person name="Brockman W."/>
            <person name="Butler J."/>
            <person name="Chin C."/>
            <person name="Gnerre S."/>
            <person name="Grabherr M."/>
            <person name="Kleber M."/>
            <person name="Mauceli E."/>
            <person name="MacCallum I."/>
        </authorList>
    </citation>
    <scope>NUCLEOTIDE SEQUENCE [LARGE SCALE GENOMIC DNA]</scope>
    <source>
        <strain evidence="4">Tucson 15010-1051.87</strain>
    </source>
</reference>
<dbReference type="Pfam" id="PF00050">
    <property type="entry name" value="Kazal_1"/>
    <property type="match status" value="1"/>
</dbReference>
<dbReference type="Gene3D" id="3.30.60.30">
    <property type="match status" value="1"/>
</dbReference>
<dbReference type="SMART" id="SM00280">
    <property type="entry name" value="KAZAL"/>
    <property type="match status" value="1"/>
</dbReference>
<feature type="domain" description="Kazal-like" evidence="2">
    <location>
        <begin position="21"/>
        <end position="72"/>
    </location>
</feature>
<evidence type="ECO:0000313" key="4">
    <source>
        <dbReference type="Proteomes" id="UP000008792"/>
    </source>
</evidence>
<name>B4LQJ4_DROVI</name>
<keyword evidence="1" id="KW-0732">Signal</keyword>
<accession>B4LQJ4</accession>
<dbReference type="EMBL" id="CH940649">
    <property type="protein sequence ID" value="EDW64451.1"/>
    <property type="molecule type" value="Genomic_DNA"/>
</dbReference>
<evidence type="ECO:0000256" key="1">
    <source>
        <dbReference type="SAM" id="SignalP"/>
    </source>
</evidence>
<dbReference type="HOGENOM" id="CLU_169765_5_1_1"/>
<dbReference type="eggNOG" id="ENOG502T8NR">
    <property type="taxonomic scope" value="Eukaryota"/>
</dbReference>
<dbReference type="PROSITE" id="PS51465">
    <property type="entry name" value="KAZAL_2"/>
    <property type="match status" value="1"/>
</dbReference>
<dbReference type="PROSITE" id="PS00282">
    <property type="entry name" value="KAZAL_1"/>
    <property type="match status" value="1"/>
</dbReference>
<evidence type="ECO:0000259" key="2">
    <source>
        <dbReference type="PROSITE" id="PS51465"/>
    </source>
</evidence>
<feature type="chain" id="PRO_5002816379" description="Kazal-like domain-containing protein" evidence="1">
    <location>
        <begin position="21"/>
        <end position="72"/>
    </location>
</feature>
<dbReference type="InParanoid" id="B4LQJ4"/>
<dbReference type="OrthoDB" id="328123at2759"/>
<dbReference type="InterPro" id="IPR036058">
    <property type="entry name" value="Kazal_dom_sf"/>
</dbReference>
<protein>
    <recommendedName>
        <fullName evidence="2">Kazal-like domain-containing protein</fullName>
    </recommendedName>
</protein>
<proteinExistence type="predicted"/>
<dbReference type="SMR" id="B4LQJ4"/>
<feature type="signal peptide" evidence="1">
    <location>
        <begin position="1"/>
        <end position="20"/>
    </location>
</feature>
<gene>
    <name evidence="3" type="primary">Dvir\GJ22497</name>
    <name evidence="3" type="ORF">Dvir_GJ22497</name>
</gene>
<keyword evidence="4" id="KW-1185">Reference proteome</keyword>
<evidence type="ECO:0000313" key="3">
    <source>
        <dbReference type="EMBL" id="EDW64451.1"/>
    </source>
</evidence>
<dbReference type="OMA" id="QCDLNCA"/>
<dbReference type="InterPro" id="IPR002350">
    <property type="entry name" value="Kazal_dom"/>
</dbReference>
<dbReference type="KEGG" id="dvi:6627890"/>
<dbReference type="PhylomeDB" id="B4LQJ4"/>
<dbReference type="AlphaFoldDB" id="B4LQJ4"/>
<dbReference type="CDD" id="cd00104">
    <property type="entry name" value="KAZAL_FS"/>
    <property type="match status" value="1"/>
</dbReference>